<reference evidence="1" key="1">
    <citation type="journal article" date="2019" name="Sci. Rep.">
        <title>Draft genome of Tanacetum cinerariifolium, the natural source of mosquito coil.</title>
        <authorList>
            <person name="Yamashiro T."/>
            <person name="Shiraishi A."/>
            <person name="Satake H."/>
            <person name="Nakayama K."/>
        </authorList>
    </citation>
    <scope>NUCLEOTIDE SEQUENCE</scope>
</reference>
<comment type="caution">
    <text evidence="1">The sequence shown here is derived from an EMBL/GenBank/DDBJ whole genome shotgun (WGS) entry which is preliminary data.</text>
</comment>
<feature type="non-terminal residue" evidence="1">
    <location>
        <position position="1"/>
    </location>
</feature>
<proteinExistence type="predicted"/>
<dbReference type="AlphaFoldDB" id="A0A699QWX2"/>
<evidence type="ECO:0000313" key="1">
    <source>
        <dbReference type="EMBL" id="GFC73422.1"/>
    </source>
</evidence>
<accession>A0A699QWX2</accession>
<dbReference type="EMBL" id="BKCJ011042409">
    <property type="protein sequence ID" value="GFC73422.1"/>
    <property type="molecule type" value="Genomic_DNA"/>
</dbReference>
<gene>
    <name evidence="1" type="ORF">Tci_845392</name>
</gene>
<name>A0A699QWX2_TANCI</name>
<protein>
    <submittedName>
        <fullName evidence="1">Uncharacterized protein</fullName>
    </submittedName>
</protein>
<organism evidence="1">
    <name type="scientific">Tanacetum cinerariifolium</name>
    <name type="common">Dalmatian daisy</name>
    <name type="synonym">Chrysanthemum cinerariifolium</name>
    <dbReference type="NCBI Taxonomy" id="118510"/>
    <lineage>
        <taxon>Eukaryota</taxon>
        <taxon>Viridiplantae</taxon>
        <taxon>Streptophyta</taxon>
        <taxon>Embryophyta</taxon>
        <taxon>Tracheophyta</taxon>
        <taxon>Spermatophyta</taxon>
        <taxon>Magnoliopsida</taxon>
        <taxon>eudicotyledons</taxon>
        <taxon>Gunneridae</taxon>
        <taxon>Pentapetalae</taxon>
        <taxon>asterids</taxon>
        <taxon>campanulids</taxon>
        <taxon>Asterales</taxon>
        <taxon>Asteraceae</taxon>
        <taxon>Asteroideae</taxon>
        <taxon>Anthemideae</taxon>
        <taxon>Anthemidinae</taxon>
        <taxon>Tanacetum</taxon>
    </lineage>
</organism>
<sequence length="113" mass="12518">PPPAQYLVYKSLAAGHVAASYWTAASDLAATSAPVNAVGHRSMAADHGGDRRSTVVVNDNRRWRTTLDCRWTTVDHHRTTGHRWLVGWSKLGLGQMLTWILNNKWESNTVPLG</sequence>